<protein>
    <submittedName>
        <fullName evidence="2">Uncharacterized protein</fullName>
    </submittedName>
</protein>
<dbReference type="AlphaFoldDB" id="A0A0F7SQK1"/>
<sequence>MLLSISSTSHAGLLHDLESLFHRASPSSPSSSPSSHYSWLPSTTSLTPSSSGQSTPTKESRHQGEPFYASPGERVWRVQGGSSTFA</sequence>
<reference evidence="2" key="1">
    <citation type="submission" date="2014-08" db="EMBL/GenBank/DDBJ databases">
        <authorList>
            <person name="Sharma Rahul"/>
            <person name="Thines Marco"/>
        </authorList>
    </citation>
    <scope>NUCLEOTIDE SEQUENCE</scope>
</reference>
<dbReference type="EMBL" id="LN483166">
    <property type="protein sequence ID" value="CED84492.1"/>
    <property type="molecule type" value="Genomic_DNA"/>
</dbReference>
<feature type="compositionally biased region" description="Low complexity" evidence="1">
    <location>
        <begin position="25"/>
        <end position="57"/>
    </location>
</feature>
<evidence type="ECO:0000313" key="2">
    <source>
        <dbReference type="EMBL" id="CED84492.1"/>
    </source>
</evidence>
<proteinExistence type="predicted"/>
<organism evidence="2">
    <name type="scientific">Phaffia rhodozyma</name>
    <name type="common">Yeast</name>
    <name type="synonym">Xanthophyllomyces dendrorhous</name>
    <dbReference type="NCBI Taxonomy" id="264483"/>
    <lineage>
        <taxon>Eukaryota</taxon>
        <taxon>Fungi</taxon>
        <taxon>Dikarya</taxon>
        <taxon>Basidiomycota</taxon>
        <taxon>Agaricomycotina</taxon>
        <taxon>Tremellomycetes</taxon>
        <taxon>Cystofilobasidiales</taxon>
        <taxon>Mrakiaceae</taxon>
        <taxon>Phaffia</taxon>
    </lineage>
</organism>
<accession>A0A0F7SQK1</accession>
<feature type="region of interest" description="Disordered" evidence="1">
    <location>
        <begin position="22"/>
        <end position="86"/>
    </location>
</feature>
<name>A0A0F7SQK1_PHARH</name>
<evidence type="ECO:0000256" key="1">
    <source>
        <dbReference type="SAM" id="MobiDB-lite"/>
    </source>
</evidence>